<evidence type="ECO:0000256" key="1">
    <source>
        <dbReference type="ARBA" id="ARBA00004571"/>
    </source>
</evidence>
<reference evidence="14" key="2">
    <citation type="submission" date="2020-09" db="EMBL/GenBank/DDBJ databases">
        <authorList>
            <person name="Sun Q."/>
            <person name="Zhou Y."/>
        </authorList>
    </citation>
    <scope>NUCLEOTIDE SEQUENCE</scope>
    <source>
        <strain evidence="14">CGMCC 1.12726</strain>
    </source>
</reference>
<evidence type="ECO:0000256" key="7">
    <source>
        <dbReference type="ARBA" id="ARBA00023114"/>
    </source>
</evidence>
<proteinExistence type="predicted"/>
<feature type="chain" id="PRO_5037748622" evidence="12">
    <location>
        <begin position="23"/>
        <end position="351"/>
    </location>
</feature>
<gene>
    <name evidence="14" type="primary">mopB</name>
    <name evidence="14" type="ORF">GCM10010960_11700</name>
</gene>
<evidence type="ECO:0000256" key="12">
    <source>
        <dbReference type="SAM" id="SignalP"/>
    </source>
</evidence>
<dbReference type="CDD" id="cd07185">
    <property type="entry name" value="OmpA_C-like"/>
    <property type="match status" value="1"/>
</dbReference>
<evidence type="ECO:0000313" key="14">
    <source>
        <dbReference type="EMBL" id="GGF91406.1"/>
    </source>
</evidence>
<evidence type="ECO:0000256" key="6">
    <source>
        <dbReference type="ARBA" id="ARBA00023065"/>
    </source>
</evidence>
<keyword evidence="9" id="KW-0998">Cell outer membrane</keyword>
<dbReference type="InterPro" id="IPR006664">
    <property type="entry name" value="OMP_bac"/>
</dbReference>
<comment type="subcellular location">
    <subcellularLocation>
        <location evidence="1">Cell outer membrane</location>
        <topology evidence="1">Multi-pass membrane protein</topology>
    </subcellularLocation>
</comment>
<dbReference type="SUPFAM" id="SSF103088">
    <property type="entry name" value="OmpA-like"/>
    <property type="match status" value="1"/>
</dbReference>
<sequence length="351" mass="38071">MKKNLLGLALLGAVSLSQVASAQEFDDRWYLSGTVGVLGTDKDRLDANNDLLFGIGVGKRVSPNFGLELSLDRSSPALDINPFTGDVNWDLTSAFLNGRYYFVKEGRNWDPFLVGGIGATRHDIESIYEGTEWAAKLGAGIETDRRKRVDYRVEAGVRYDSHNENDQVVGDIGSFMDYYAAASVLVKLGDLVAPVEPTPPAPACDTLDGDGDGVNDCNDKCPNSQAGEVIGADGCAVKLTIDLKGVNFDFDKATLRPDAVVILDEAVAVLQKYPQLRVEVAGHTDSKGKDAYNQKLSERRAQAVYDYLTGKGIDASRLVGPNGYGETRPIDTNDTEEGRANNRRTELNVQN</sequence>
<dbReference type="AlphaFoldDB" id="A0A917CK60"/>
<keyword evidence="5 12" id="KW-0732">Signal</keyword>
<keyword evidence="15" id="KW-1185">Reference proteome</keyword>
<dbReference type="GO" id="GO:0015288">
    <property type="term" value="F:porin activity"/>
    <property type="evidence" value="ECO:0007669"/>
    <property type="project" value="UniProtKB-KW"/>
</dbReference>
<feature type="region of interest" description="Disordered" evidence="11">
    <location>
        <begin position="318"/>
        <end position="351"/>
    </location>
</feature>
<keyword evidence="6" id="KW-0406">Ion transport</keyword>
<keyword evidence="8 10" id="KW-0472">Membrane</keyword>
<dbReference type="Proteomes" id="UP000632858">
    <property type="component" value="Unassembled WGS sequence"/>
</dbReference>
<dbReference type="PROSITE" id="PS51123">
    <property type="entry name" value="OMPA_2"/>
    <property type="match status" value="1"/>
</dbReference>
<feature type="domain" description="OmpA-like" evidence="13">
    <location>
        <begin position="235"/>
        <end position="351"/>
    </location>
</feature>
<dbReference type="InterPro" id="IPR006665">
    <property type="entry name" value="OmpA-like"/>
</dbReference>
<organism evidence="14 15">
    <name type="scientific">Arenimonas maotaiensis</name>
    <dbReference type="NCBI Taxonomy" id="1446479"/>
    <lineage>
        <taxon>Bacteria</taxon>
        <taxon>Pseudomonadati</taxon>
        <taxon>Pseudomonadota</taxon>
        <taxon>Gammaproteobacteria</taxon>
        <taxon>Lysobacterales</taxon>
        <taxon>Lysobacteraceae</taxon>
        <taxon>Arenimonas</taxon>
    </lineage>
</organism>
<dbReference type="GO" id="GO:0046930">
    <property type="term" value="C:pore complex"/>
    <property type="evidence" value="ECO:0007669"/>
    <property type="project" value="UniProtKB-KW"/>
</dbReference>
<dbReference type="InterPro" id="IPR050330">
    <property type="entry name" value="Bact_OuterMem_StrucFunc"/>
</dbReference>
<feature type="signal peptide" evidence="12">
    <location>
        <begin position="1"/>
        <end position="22"/>
    </location>
</feature>
<evidence type="ECO:0000256" key="3">
    <source>
        <dbReference type="ARBA" id="ARBA00022452"/>
    </source>
</evidence>
<evidence type="ECO:0000256" key="2">
    <source>
        <dbReference type="ARBA" id="ARBA00022448"/>
    </source>
</evidence>
<dbReference type="InterPro" id="IPR027385">
    <property type="entry name" value="Beta-barrel_OMP"/>
</dbReference>
<dbReference type="PANTHER" id="PTHR30329">
    <property type="entry name" value="STATOR ELEMENT OF FLAGELLAR MOTOR COMPLEX"/>
    <property type="match status" value="1"/>
</dbReference>
<dbReference type="RefSeq" id="WP_188448772.1">
    <property type="nucleotide sequence ID" value="NZ_BMFO01000002.1"/>
</dbReference>
<dbReference type="InterPro" id="IPR011250">
    <property type="entry name" value="OMP/PagP_B-barrel"/>
</dbReference>
<dbReference type="GO" id="GO:0009279">
    <property type="term" value="C:cell outer membrane"/>
    <property type="evidence" value="ECO:0007669"/>
    <property type="project" value="UniProtKB-SubCell"/>
</dbReference>
<keyword evidence="3" id="KW-1134">Transmembrane beta strand</keyword>
<evidence type="ECO:0000256" key="5">
    <source>
        <dbReference type="ARBA" id="ARBA00022729"/>
    </source>
</evidence>
<dbReference type="InterPro" id="IPR028974">
    <property type="entry name" value="TSP_type-3_rpt"/>
</dbReference>
<dbReference type="Pfam" id="PF13505">
    <property type="entry name" value="OMP_b-brl"/>
    <property type="match status" value="1"/>
</dbReference>
<keyword evidence="4" id="KW-0812">Transmembrane</keyword>
<keyword evidence="2" id="KW-0813">Transport</keyword>
<name>A0A917CK60_9GAMM</name>
<feature type="compositionally biased region" description="Basic and acidic residues" evidence="11">
    <location>
        <begin position="328"/>
        <end position="351"/>
    </location>
</feature>
<dbReference type="PANTHER" id="PTHR30329:SF21">
    <property type="entry name" value="LIPOPROTEIN YIAD-RELATED"/>
    <property type="match status" value="1"/>
</dbReference>
<evidence type="ECO:0000313" key="15">
    <source>
        <dbReference type="Proteomes" id="UP000632858"/>
    </source>
</evidence>
<reference evidence="14" key="1">
    <citation type="journal article" date="2014" name="Int. J. Syst. Evol. Microbiol.">
        <title>Complete genome sequence of Corynebacterium casei LMG S-19264T (=DSM 44701T), isolated from a smear-ripened cheese.</title>
        <authorList>
            <consortium name="US DOE Joint Genome Institute (JGI-PGF)"/>
            <person name="Walter F."/>
            <person name="Albersmeier A."/>
            <person name="Kalinowski J."/>
            <person name="Ruckert C."/>
        </authorList>
    </citation>
    <scope>NUCLEOTIDE SEQUENCE</scope>
    <source>
        <strain evidence="14">CGMCC 1.12726</strain>
    </source>
</reference>
<evidence type="ECO:0000256" key="10">
    <source>
        <dbReference type="PROSITE-ProRule" id="PRU00473"/>
    </source>
</evidence>
<protein>
    <submittedName>
        <fullName evidence="14">Membrane protein</fullName>
    </submittedName>
</protein>
<accession>A0A917CK60</accession>
<evidence type="ECO:0000256" key="4">
    <source>
        <dbReference type="ARBA" id="ARBA00022692"/>
    </source>
</evidence>
<dbReference type="Pfam" id="PF00691">
    <property type="entry name" value="OmpA"/>
    <property type="match status" value="1"/>
</dbReference>
<evidence type="ECO:0000256" key="11">
    <source>
        <dbReference type="SAM" id="MobiDB-lite"/>
    </source>
</evidence>
<dbReference type="Gene3D" id="3.30.1330.60">
    <property type="entry name" value="OmpA-like domain"/>
    <property type="match status" value="1"/>
</dbReference>
<keyword evidence="7" id="KW-0626">Porin</keyword>
<evidence type="ECO:0000259" key="13">
    <source>
        <dbReference type="PROSITE" id="PS51123"/>
    </source>
</evidence>
<comment type="caution">
    <text evidence="14">The sequence shown here is derived from an EMBL/GenBank/DDBJ whole genome shotgun (WGS) entry which is preliminary data.</text>
</comment>
<evidence type="ECO:0000256" key="9">
    <source>
        <dbReference type="ARBA" id="ARBA00023237"/>
    </source>
</evidence>
<dbReference type="GO" id="GO:0005509">
    <property type="term" value="F:calcium ion binding"/>
    <property type="evidence" value="ECO:0007669"/>
    <property type="project" value="InterPro"/>
</dbReference>
<dbReference type="GO" id="GO:0006811">
    <property type="term" value="P:monoatomic ion transport"/>
    <property type="evidence" value="ECO:0007669"/>
    <property type="project" value="UniProtKB-KW"/>
</dbReference>
<evidence type="ECO:0000256" key="8">
    <source>
        <dbReference type="ARBA" id="ARBA00023136"/>
    </source>
</evidence>
<dbReference type="PRINTS" id="PR01021">
    <property type="entry name" value="OMPADOMAIN"/>
</dbReference>
<dbReference type="SUPFAM" id="SSF56925">
    <property type="entry name" value="OMPA-like"/>
    <property type="match status" value="1"/>
</dbReference>
<dbReference type="EMBL" id="BMFO01000002">
    <property type="protein sequence ID" value="GGF91406.1"/>
    <property type="molecule type" value="Genomic_DNA"/>
</dbReference>
<dbReference type="SUPFAM" id="SSF103647">
    <property type="entry name" value="TSP type-3 repeat"/>
    <property type="match status" value="1"/>
</dbReference>
<dbReference type="Gene3D" id="2.40.160.20">
    <property type="match status" value="1"/>
</dbReference>
<dbReference type="InterPro" id="IPR036737">
    <property type="entry name" value="OmpA-like_sf"/>
</dbReference>